<sequence length="35" mass="4332">MFPFLPNFLGIINLHFQIFFIKHLKMEFSLYIIQM</sequence>
<dbReference type="EMBL" id="BK032816">
    <property type="protein sequence ID" value="DAF61722.1"/>
    <property type="molecule type" value="Genomic_DNA"/>
</dbReference>
<accession>A0A8S5TG29</accession>
<organism evidence="1">
    <name type="scientific">Siphoviridae sp. ct1yA16</name>
    <dbReference type="NCBI Taxonomy" id="2827767"/>
    <lineage>
        <taxon>Viruses</taxon>
        <taxon>Duplodnaviria</taxon>
        <taxon>Heunggongvirae</taxon>
        <taxon>Uroviricota</taxon>
        <taxon>Caudoviricetes</taxon>
    </lineage>
</organism>
<proteinExistence type="predicted"/>
<name>A0A8S5TG29_9CAUD</name>
<reference evidence="1" key="1">
    <citation type="journal article" date="2021" name="Proc. Natl. Acad. Sci. U.S.A.">
        <title>A Catalog of Tens of Thousands of Viruses from Human Metagenomes Reveals Hidden Associations with Chronic Diseases.</title>
        <authorList>
            <person name="Tisza M.J."/>
            <person name="Buck C.B."/>
        </authorList>
    </citation>
    <scope>NUCLEOTIDE SEQUENCE</scope>
    <source>
        <strain evidence="1">Ct1yA16</strain>
    </source>
</reference>
<protein>
    <submittedName>
        <fullName evidence="1">Uncharacterized protein</fullName>
    </submittedName>
</protein>
<evidence type="ECO:0000313" key="1">
    <source>
        <dbReference type="EMBL" id="DAF61722.1"/>
    </source>
</evidence>